<gene>
    <name evidence="1" type="ORF">SCP_1601380</name>
</gene>
<dbReference type="RefSeq" id="XP_027620389.1">
    <property type="nucleotide sequence ID" value="XM_027764588.1"/>
</dbReference>
<dbReference type="OrthoDB" id="2756194at2759"/>
<organism evidence="1 2">
    <name type="scientific">Sparassis crispa</name>
    <dbReference type="NCBI Taxonomy" id="139825"/>
    <lineage>
        <taxon>Eukaryota</taxon>
        <taxon>Fungi</taxon>
        <taxon>Dikarya</taxon>
        <taxon>Basidiomycota</taxon>
        <taxon>Agaricomycotina</taxon>
        <taxon>Agaricomycetes</taxon>
        <taxon>Polyporales</taxon>
        <taxon>Sparassidaceae</taxon>
        <taxon>Sparassis</taxon>
    </lineage>
</organism>
<protein>
    <submittedName>
        <fullName evidence="1">Uncharacterized protein</fullName>
    </submittedName>
</protein>
<dbReference type="AlphaFoldDB" id="A0A401H4V0"/>
<dbReference type="Proteomes" id="UP000287166">
    <property type="component" value="Unassembled WGS sequence"/>
</dbReference>
<proteinExistence type="predicted"/>
<evidence type="ECO:0000313" key="1">
    <source>
        <dbReference type="EMBL" id="GBE89476.1"/>
    </source>
</evidence>
<comment type="caution">
    <text evidence="1">The sequence shown here is derived from an EMBL/GenBank/DDBJ whole genome shotgun (WGS) entry which is preliminary data.</text>
</comment>
<accession>A0A401H4V0</accession>
<dbReference type="GeneID" id="38786393"/>
<name>A0A401H4V0_9APHY</name>
<sequence length="131" mass="14888">MAAVLEADAMVLWDKIRLWEWEVDSTCGVPDLGFLMEEKFNVLAEAALRVMDNFARQLGRATSEKTKPGQQLILMLGQCLDCLHLLPMTCTHAIVLGAHVQRLTLELWGFVNYYTVIVGRLEMPTLRRKPD</sequence>
<evidence type="ECO:0000313" key="2">
    <source>
        <dbReference type="Proteomes" id="UP000287166"/>
    </source>
</evidence>
<dbReference type="EMBL" id="BFAD01000016">
    <property type="protein sequence ID" value="GBE89476.1"/>
    <property type="molecule type" value="Genomic_DNA"/>
</dbReference>
<keyword evidence="2" id="KW-1185">Reference proteome</keyword>
<reference evidence="1 2" key="1">
    <citation type="journal article" date="2018" name="Sci. Rep.">
        <title>Genome sequence of the cauliflower mushroom Sparassis crispa (Hanabiratake) and its association with beneficial usage.</title>
        <authorList>
            <person name="Kiyama R."/>
            <person name="Furutani Y."/>
            <person name="Kawaguchi K."/>
            <person name="Nakanishi T."/>
        </authorList>
    </citation>
    <scope>NUCLEOTIDE SEQUENCE [LARGE SCALE GENOMIC DNA]</scope>
</reference>
<dbReference type="InParanoid" id="A0A401H4V0"/>